<dbReference type="Proteomes" id="UP000009231">
    <property type="component" value="Chromosome"/>
</dbReference>
<dbReference type="OrthoDB" id="71561at2157"/>
<evidence type="ECO:0000313" key="3">
    <source>
        <dbReference type="Proteomes" id="UP000009231"/>
    </source>
</evidence>
<feature type="transmembrane region" description="Helical" evidence="1">
    <location>
        <begin position="57"/>
        <end position="78"/>
    </location>
</feature>
<name>F6D540_METPW</name>
<dbReference type="KEGG" id="mew:MSWAN_0537"/>
<evidence type="ECO:0008006" key="4">
    <source>
        <dbReference type="Google" id="ProtNLM"/>
    </source>
</evidence>
<gene>
    <name evidence="2" type="ordered locus">MSWAN_0537</name>
</gene>
<dbReference type="EMBL" id="CP002772">
    <property type="protein sequence ID" value="AEG17575.1"/>
    <property type="molecule type" value="Genomic_DNA"/>
</dbReference>
<feature type="transmembrane region" description="Helical" evidence="1">
    <location>
        <begin position="124"/>
        <end position="145"/>
    </location>
</feature>
<dbReference type="InterPro" id="IPR058247">
    <property type="entry name" value="DUF1453"/>
</dbReference>
<feature type="transmembrane region" description="Helical" evidence="1">
    <location>
        <begin position="90"/>
        <end position="112"/>
    </location>
</feature>
<dbReference type="STRING" id="868131.MSWAN_0537"/>
<accession>F6D540</accession>
<evidence type="ECO:0000256" key="1">
    <source>
        <dbReference type="SAM" id="Phobius"/>
    </source>
</evidence>
<protein>
    <recommendedName>
        <fullName evidence="4">DUF1453 domain-containing protein</fullName>
    </recommendedName>
</protein>
<dbReference type="GeneID" id="10668024"/>
<feature type="transmembrane region" description="Helical" evidence="1">
    <location>
        <begin position="6"/>
        <end position="22"/>
    </location>
</feature>
<dbReference type="HOGENOM" id="CLU_1599031_0_0_2"/>
<sequence>MDSTILITIGIIAVVMFFVSRKQLREKEVKPRKLIIVPVVMLLVTAGTIYQTMFSGIFGFMLVLGGFLIGALVGYFMGTLFKMRVTDEGAVMMKGSIITISVWFILIVVKIYSESVLGGGNTHINNITSMFLAMTMGTMIVRRLAIYKKYTEHKTAC</sequence>
<dbReference type="eggNOG" id="arCOG10684">
    <property type="taxonomic scope" value="Archaea"/>
</dbReference>
<feature type="transmembrane region" description="Helical" evidence="1">
    <location>
        <begin position="34"/>
        <end position="51"/>
    </location>
</feature>
<dbReference type="RefSeq" id="WP_013825077.1">
    <property type="nucleotide sequence ID" value="NC_015574.1"/>
</dbReference>
<proteinExistence type="predicted"/>
<evidence type="ECO:0000313" key="2">
    <source>
        <dbReference type="EMBL" id="AEG17575.1"/>
    </source>
</evidence>
<reference evidence="2 3" key="1">
    <citation type="journal article" date="2014" name="Int. J. Syst. Evol. Microbiol.">
        <title>Methanobacterium paludis sp. nov. and a novel strain of Methanobacterium lacus isolated from northern peatlands.</title>
        <authorList>
            <person name="Cadillo-Quiroz H."/>
            <person name="Brauer S.L."/>
            <person name="Goodson N."/>
            <person name="Yavitt J.B."/>
            <person name="Zinder S.H."/>
        </authorList>
    </citation>
    <scope>NUCLEOTIDE SEQUENCE [LARGE SCALE GENOMIC DNA]</scope>
    <source>
        <strain evidence="3">DSM 25820 / JCM 18151 / SWAN1</strain>
    </source>
</reference>
<keyword evidence="1" id="KW-0812">Transmembrane</keyword>
<dbReference type="Pfam" id="PF07301">
    <property type="entry name" value="DUF1453"/>
    <property type="match status" value="1"/>
</dbReference>
<keyword evidence="3" id="KW-1185">Reference proteome</keyword>
<keyword evidence="1" id="KW-0472">Membrane</keyword>
<organism evidence="2 3">
    <name type="scientific">Methanobacterium paludis (strain DSM 25820 / JCM 18151 / SWAN1)</name>
    <dbReference type="NCBI Taxonomy" id="868131"/>
    <lineage>
        <taxon>Archaea</taxon>
        <taxon>Methanobacteriati</taxon>
        <taxon>Methanobacteriota</taxon>
        <taxon>Methanomada group</taxon>
        <taxon>Methanobacteria</taxon>
        <taxon>Methanobacteriales</taxon>
        <taxon>Methanobacteriaceae</taxon>
        <taxon>Methanobacterium</taxon>
    </lineage>
</organism>
<keyword evidence="1" id="KW-1133">Transmembrane helix</keyword>
<dbReference type="AlphaFoldDB" id="F6D540"/>